<dbReference type="OrthoDB" id="2143914at2759"/>
<sequence>MLQSHGQRLSQNCLALYCGAPVRLFNVQTAWRFLRLYTSATKDSTSDQQQKLLCQIRAYQKENVTIPWHMLVAQYRMPFDSMKQIQAQDDAKNRAHKELSVSVTQRADQLYDKDRDRCDWETVANEFGKPLMQCLLLYDATLSTTATRLRSKITDWSAEDIEMFKAFVEKHLYFITSDNLRLTSIYLNFRHDDCVFINSMLSRPKMTADLHEAIKQCRDNGMRWKDIHERYPFWYSLAAFRSSYMHFRDELPQNQAKGDGIKWTKSETTRIKEILKMHYRPGNIKQAVEVATAEFTNRSRTSVARKTSRTRNELYLSPSKHNVAKIKRLVETHGKDWVLIGAEMEITAKQAQALWEKCTQLQHITSEWTEAEVEIIRSCIKDGITPLEASSLVGTKSIRTCTRKMASLKNSEQTERLDVHRLHWSSVDKTRLAVLTSNFDHKAIDWAHISKELGRGIKACKLKYGILSRKRHNNLSGYTDAINTEAQRQYNRRSAIDWAEVSQTVGLSERECLEICQFDEGKNRWIYDPETFSWDAANKMTGFIEANYPSPIHVNYRAVSNYMWVDANDCSHMAMLLRGEIIWTDKILAKIIELRDQGMKFKDISKQISPNIHIIDQWR</sequence>
<keyword evidence="2" id="KW-1185">Reference proteome</keyword>
<evidence type="ECO:0000313" key="1">
    <source>
        <dbReference type="EMBL" id="PIA15411.1"/>
    </source>
</evidence>
<dbReference type="Proteomes" id="UP000242474">
    <property type="component" value="Unassembled WGS sequence"/>
</dbReference>
<name>A0A2G5B8T0_COERN</name>
<dbReference type="EMBL" id="KZ303507">
    <property type="protein sequence ID" value="PIA15411.1"/>
    <property type="molecule type" value="Genomic_DNA"/>
</dbReference>
<accession>A0A2G5B8T0</accession>
<protein>
    <recommendedName>
        <fullName evidence="3">Myb-like domain-containing protein</fullName>
    </recommendedName>
</protein>
<gene>
    <name evidence="1" type="ORF">COEREDRAFT_9352</name>
</gene>
<reference evidence="1 2" key="1">
    <citation type="journal article" date="2015" name="Genome Biol. Evol.">
        <title>Phylogenomic analyses indicate that early fungi evolved digesting cell walls of algal ancestors of land plants.</title>
        <authorList>
            <person name="Chang Y."/>
            <person name="Wang S."/>
            <person name="Sekimoto S."/>
            <person name="Aerts A.L."/>
            <person name="Choi C."/>
            <person name="Clum A."/>
            <person name="LaButti K.M."/>
            <person name="Lindquist E.A."/>
            <person name="Yee Ngan C."/>
            <person name="Ohm R.A."/>
            <person name="Salamov A.A."/>
            <person name="Grigoriev I.V."/>
            <person name="Spatafora J.W."/>
            <person name="Berbee M.L."/>
        </authorList>
    </citation>
    <scope>NUCLEOTIDE SEQUENCE [LARGE SCALE GENOMIC DNA]</scope>
    <source>
        <strain evidence="1 2">NRRL 1564</strain>
    </source>
</reference>
<dbReference type="AlphaFoldDB" id="A0A2G5B8T0"/>
<proteinExistence type="predicted"/>
<evidence type="ECO:0000313" key="2">
    <source>
        <dbReference type="Proteomes" id="UP000242474"/>
    </source>
</evidence>
<evidence type="ECO:0008006" key="3">
    <source>
        <dbReference type="Google" id="ProtNLM"/>
    </source>
</evidence>
<organism evidence="1 2">
    <name type="scientific">Coemansia reversa (strain ATCC 12441 / NRRL 1564)</name>
    <dbReference type="NCBI Taxonomy" id="763665"/>
    <lineage>
        <taxon>Eukaryota</taxon>
        <taxon>Fungi</taxon>
        <taxon>Fungi incertae sedis</taxon>
        <taxon>Zoopagomycota</taxon>
        <taxon>Kickxellomycotina</taxon>
        <taxon>Kickxellomycetes</taxon>
        <taxon>Kickxellales</taxon>
        <taxon>Kickxellaceae</taxon>
        <taxon>Coemansia</taxon>
    </lineage>
</organism>